<dbReference type="Proteomes" id="UP001530400">
    <property type="component" value="Unassembled WGS sequence"/>
</dbReference>
<evidence type="ECO:0000313" key="5">
    <source>
        <dbReference type="Proteomes" id="UP001530400"/>
    </source>
</evidence>
<feature type="compositionally biased region" description="Low complexity" evidence="2">
    <location>
        <begin position="163"/>
        <end position="175"/>
    </location>
</feature>
<accession>A0ABD3NGD4</accession>
<sequence length="662" mass="74843">MTKFILAALLGGHAAAFSTININSRAVMGCHHTALHYKDSPQEDSYGYNQRLPINGTVLYNDFEIRESEFVPSSSDLPSSRPPAAIEPTDKPSSQFISPIQMIKLVPKVTPVTDSSVFFVAPVIDRPSTASSSHPTVDPPVMKPKWSPRAKFGTAAFQSSNYLESLSPSSPTSSSDYEDKMLQSSLRNQRGLIRDEKLKQTQAAMQEATRRTNPAEAIMNRMAQAEELRKKKEVEQLDKIYQERMARLDEKRRLESERELTLERYVQERKRVDDYNGRVEEEEQDVQIKRGIPILTPYLKKSQGTPLLIGNTITLRYENLTPFQAKAIEVAQSLHQEHCIKVAKEDHAAGNEGGIQAAPIVAIIDCYTGDVESNLVDGNKRFATLASVEVVRNKGGEAAAVNFMGVGRVLLRDYFSSKDAGLTREEDELNKLLERINYLTENDKDQVDDYNEDDDDEFSIPMAEFDLLLDDSSILSKKSKYEDATKQRASSMHAVTELYRTANKVYRLHEERKKLLSGLRAGQSRLNFRETENEVIEYDDWSDADIDGDVIIEDYGFGTYGIFSTIPDLTREMLSHLEPYYSPAHREREEYEAEVASFVALRVLEKHASPLELAAAMMAPSATERLYMAYGIMSRHRDELLVLVKKMNQDLLDCGEECSDLW</sequence>
<reference evidence="4 5" key="1">
    <citation type="submission" date="2024-10" db="EMBL/GenBank/DDBJ databases">
        <title>Updated reference genomes for cyclostephanoid diatoms.</title>
        <authorList>
            <person name="Roberts W.R."/>
            <person name="Alverson A.J."/>
        </authorList>
    </citation>
    <scope>NUCLEOTIDE SEQUENCE [LARGE SCALE GENOMIC DNA]</scope>
    <source>
        <strain evidence="4 5">AJA010-31</strain>
    </source>
</reference>
<feature type="region of interest" description="Disordered" evidence="2">
    <location>
        <begin position="163"/>
        <end position="182"/>
    </location>
</feature>
<comment type="caution">
    <text evidence="4">The sequence shown here is derived from an EMBL/GenBank/DDBJ whole genome shotgun (WGS) entry which is preliminary data.</text>
</comment>
<feature type="signal peptide" evidence="3">
    <location>
        <begin position="1"/>
        <end position="16"/>
    </location>
</feature>
<feature type="chain" id="PRO_5044874969" evidence="3">
    <location>
        <begin position="17"/>
        <end position="662"/>
    </location>
</feature>
<protein>
    <submittedName>
        <fullName evidence="4">Uncharacterized protein</fullName>
    </submittedName>
</protein>
<name>A0ABD3NGD4_9STRA</name>
<dbReference type="EMBL" id="JALLPJ020001168">
    <property type="protein sequence ID" value="KAL3775066.1"/>
    <property type="molecule type" value="Genomic_DNA"/>
</dbReference>
<gene>
    <name evidence="4" type="ORF">ACHAWO_010875</name>
</gene>
<feature type="coiled-coil region" evidence="1">
    <location>
        <begin position="215"/>
        <end position="285"/>
    </location>
</feature>
<feature type="compositionally biased region" description="Low complexity" evidence="2">
    <location>
        <begin position="72"/>
        <end position="83"/>
    </location>
</feature>
<keyword evidence="3" id="KW-0732">Signal</keyword>
<dbReference type="AlphaFoldDB" id="A0ABD3NGD4"/>
<proteinExistence type="predicted"/>
<keyword evidence="5" id="KW-1185">Reference proteome</keyword>
<evidence type="ECO:0000313" key="4">
    <source>
        <dbReference type="EMBL" id="KAL3775066.1"/>
    </source>
</evidence>
<organism evidence="4 5">
    <name type="scientific">Cyclotella atomus</name>
    <dbReference type="NCBI Taxonomy" id="382360"/>
    <lineage>
        <taxon>Eukaryota</taxon>
        <taxon>Sar</taxon>
        <taxon>Stramenopiles</taxon>
        <taxon>Ochrophyta</taxon>
        <taxon>Bacillariophyta</taxon>
        <taxon>Coscinodiscophyceae</taxon>
        <taxon>Thalassiosirophycidae</taxon>
        <taxon>Stephanodiscales</taxon>
        <taxon>Stephanodiscaceae</taxon>
        <taxon>Cyclotella</taxon>
    </lineage>
</organism>
<evidence type="ECO:0000256" key="1">
    <source>
        <dbReference type="SAM" id="Coils"/>
    </source>
</evidence>
<evidence type="ECO:0000256" key="3">
    <source>
        <dbReference type="SAM" id="SignalP"/>
    </source>
</evidence>
<evidence type="ECO:0000256" key="2">
    <source>
        <dbReference type="SAM" id="MobiDB-lite"/>
    </source>
</evidence>
<feature type="region of interest" description="Disordered" evidence="2">
    <location>
        <begin position="71"/>
        <end position="92"/>
    </location>
</feature>
<keyword evidence="1" id="KW-0175">Coiled coil</keyword>